<dbReference type="Proteomes" id="UP000186303">
    <property type="component" value="Chromosome 2"/>
</dbReference>
<accession>A0A1M8A4G1</accession>
<dbReference type="VEuPathDB" id="FungiDB:MSYG_1667"/>
<sequence length="239" mass="26795">MGSTTHEPRPLRKLENFCQGKGPDIEASMKSRDHLAHEVYQSILRTQRGDWIDLMHCAPIASQYHMSNYSVLKFGSNGAPYAYLPLSLQQPSRTELVLAKQRQLELDAWRLQLHVSGASERPDAISAMKMTVEMSDSLQERIEEDLQCAKEDVATVVDLPAPAPVIKTSDTHPINVSLIIPVPLLSTVSQHVFRHLPPGWSIREQGGFVPRETLASLKVLIPRESLSETLAYKLRHTDT</sequence>
<dbReference type="EMBL" id="LT671822">
    <property type="protein sequence ID" value="SHO77326.1"/>
    <property type="molecule type" value="Genomic_DNA"/>
</dbReference>
<proteinExistence type="predicted"/>
<reference evidence="2" key="1">
    <citation type="journal article" date="2017" name="Nucleic Acids Res.">
        <title>Proteogenomics produces comprehensive and highly accurate protein-coding gene annotation in a complete genome assembly of Malassezia sympodialis.</title>
        <authorList>
            <person name="Zhu Y."/>
            <person name="Engstroem P.G."/>
            <person name="Tellgren-Roth C."/>
            <person name="Baudo C.D."/>
            <person name="Kennell J.C."/>
            <person name="Sun S."/>
            <person name="Billmyre R.B."/>
            <person name="Schroeder M.S."/>
            <person name="Andersson A."/>
            <person name="Holm T."/>
            <person name="Sigurgeirsson B."/>
            <person name="Wu G."/>
            <person name="Sankaranarayanan S.R."/>
            <person name="Siddharthan R."/>
            <person name="Sanyal K."/>
            <person name="Lundeberg J."/>
            <person name="Nystedt B."/>
            <person name="Boekhout T."/>
            <person name="Dawson T.L. Jr."/>
            <person name="Heitman J."/>
            <person name="Scheynius A."/>
            <person name="Lehtioe J."/>
        </authorList>
    </citation>
    <scope>NUCLEOTIDE SEQUENCE [LARGE SCALE GENOMIC DNA]</scope>
    <source>
        <strain evidence="2">ATCC 42132</strain>
    </source>
</reference>
<protein>
    <submittedName>
        <fullName evidence="1">Uncharacterized protein</fullName>
    </submittedName>
</protein>
<evidence type="ECO:0000313" key="1">
    <source>
        <dbReference type="EMBL" id="SHO77326.1"/>
    </source>
</evidence>
<organism evidence="1 2">
    <name type="scientific">Malassezia sympodialis (strain ATCC 42132)</name>
    <name type="common">Atopic eczema-associated yeast</name>
    <dbReference type="NCBI Taxonomy" id="1230383"/>
    <lineage>
        <taxon>Eukaryota</taxon>
        <taxon>Fungi</taxon>
        <taxon>Dikarya</taxon>
        <taxon>Basidiomycota</taxon>
        <taxon>Ustilaginomycotina</taxon>
        <taxon>Malasseziomycetes</taxon>
        <taxon>Malasseziales</taxon>
        <taxon>Malasseziaceae</taxon>
        <taxon>Malassezia</taxon>
    </lineage>
</organism>
<evidence type="ECO:0000313" key="2">
    <source>
        <dbReference type="Proteomes" id="UP000186303"/>
    </source>
</evidence>
<dbReference type="OrthoDB" id="266663at2759"/>
<gene>
    <name evidence="1" type="ORF">MSYG_1667</name>
</gene>
<dbReference type="AlphaFoldDB" id="A0A1M8A4G1"/>
<name>A0A1M8A4G1_MALS4</name>
<keyword evidence="2" id="KW-1185">Reference proteome</keyword>